<feature type="domain" description="GmrSD restriction endonucleases N-terminal" evidence="1">
    <location>
        <begin position="39"/>
        <end position="175"/>
    </location>
</feature>
<organism evidence="2 3">
    <name type="scientific">Lactococcus lactis subsp. lactis</name>
    <name type="common">Streptococcus lactis</name>
    <dbReference type="NCBI Taxonomy" id="1360"/>
    <lineage>
        <taxon>Bacteria</taxon>
        <taxon>Bacillati</taxon>
        <taxon>Bacillota</taxon>
        <taxon>Bacilli</taxon>
        <taxon>Lactobacillales</taxon>
        <taxon>Streptococcaceae</taxon>
        <taxon>Lactococcus</taxon>
    </lineage>
</organism>
<name>A0A0V8EM10_LACLL</name>
<reference evidence="3" key="1">
    <citation type="submission" date="2015-10" db="EMBL/GenBank/DDBJ databases">
        <title>Draft Genome Sequences of 11 Lactococcus lactis subspecies cremoris strains.</title>
        <authorList>
            <person name="Wels M."/>
            <person name="Backus L."/>
            <person name="Boekhorst J."/>
            <person name="Dijkstra A."/>
            <person name="Beerthuizen M."/>
            <person name="Kelly W."/>
            <person name="Siezen R."/>
            <person name="Bachmann H."/>
            <person name="Van Hijum S."/>
        </authorList>
    </citation>
    <scope>NUCLEOTIDE SEQUENCE [LARGE SCALE GENOMIC DNA]</scope>
    <source>
        <strain evidence="3">N42</strain>
    </source>
</reference>
<dbReference type="PATRIC" id="fig|1360.116.peg.1159"/>
<comment type="caution">
    <text evidence="2">The sequence shown here is derived from an EMBL/GenBank/DDBJ whole genome shotgun (WGS) entry which is preliminary data.</text>
</comment>
<sequence>MEKQMDLFKEEEIEQQIIELKKDLNYDTRDYPIEFLVSLYENDSRIFAPDYQREELLWSILYKSRFIESIILDYPIPLIFLADTKEGGLEIIDGLQRISTLAEFLNNDFELEKLKKLTTLNGCSCLDLPASEIRRLKAKALRIIVLKDSTPNEVRKDLFDRLNTSSLLANPSEIRSGRESDNELMQLVKELKNNPQFIKTTNLSNSLINRKEDIELISRFFAYSNNLSSYRGHVANFIDKYFSTEGKNLTQDKKQFLRSEFLRTMDFVDTYFERGFQKEGRNQTPRVRFEALAIGINLALRENPKLSMSQEKARILLESESFKQWTTTDAANNRNKINSRINGVKEFLLTGKIDE</sequence>
<evidence type="ECO:0000313" key="3">
    <source>
        <dbReference type="Proteomes" id="UP000052991"/>
    </source>
</evidence>
<dbReference type="PANTHER" id="PTHR39639">
    <property type="entry name" value="CHROMOSOME 16, WHOLE GENOME SHOTGUN SEQUENCE"/>
    <property type="match status" value="1"/>
</dbReference>
<dbReference type="EMBL" id="LKLW01000087">
    <property type="protein sequence ID" value="KSU26871.1"/>
    <property type="molecule type" value="Genomic_DNA"/>
</dbReference>
<dbReference type="Pfam" id="PF03235">
    <property type="entry name" value="GmrSD_N"/>
    <property type="match status" value="1"/>
</dbReference>
<evidence type="ECO:0000313" key="2">
    <source>
        <dbReference type="EMBL" id="KSU26871.1"/>
    </source>
</evidence>
<dbReference type="Proteomes" id="UP000052991">
    <property type="component" value="Unassembled WGS sequence"/>
</dbReference>
<dbReference type="RefSeq" id="WP_058212911.1">
    <property type="nucleotide sequence ID" value="NZ_LKLW01000087.1"/>
</dbReference>
<accession>A0A0V8EM10</accession>
<dbReference type="AlphaFoldDB" id="A0A0V8EM10"/>
<evidence type="ECO:0000259" key="1">
    <source>
        <dbReference type="Pfam" id="PF03235"/>
    </source>
</evidence>
<proteinExistence type="predicted"/>
<gene>
    <name evidence="2" type="ORF">N42_1406</name>
</gene>
<protein>
    <recommendedName>
        <fullName evidence="1">GmrSD restriction endonucleases N-terminal domain-containing protein</fullName>
    </recommendedName>
</protein>
<dbReference type="PANTHER" id="PTHR39639:SF1">
    <property type="entry name" value="DUF262 DOMAIN-CONTAINING PROTEIN"/>
    <property type="match status" value="1"/>
</dbReference>
<dbReference type="InterPro" id="IPR004919">
    <property type="entry name" value="GmrSD_N"/>
</dbReference>